<evidence type="ECO:0000313" key="2">
    <source>
        <dbReference type="EMBL" id="CAK90434.1"/>
    </source>
</evidence>
<dbReference type="GO" id="GO:0005829">
    <property type="term" value="C:cytosol"/>
    <property type="evidence" value="ECO:0000318"/>
    <property type="project" value="GO_Central"/>
</dbReference>
<dbReference type="SUPFAM" id="SSF55961">
    <property type="entry name" value="Bet v1-like"/>
    <property type="match status" value="1"/>
</dbReference>
<gene>
    <name evidence="2" type="ORF">GSPATT00023611001</name>
</gene>
<dbReference type="InterPro" id="IPR037239">
    <property type="entry name" value="OSBP_sf"/>
</dbReference>
<proteinExistence type="predicted"/>
<dbReference type="EMBL" id="CT868659">
    <property type="protein sequence ID" value="CAK90434.1"/>
    <property type="molecule type" value="Genomic_DNA"/>
</dbReference>
<dbReference type="eggNOG" id="KOG1737">
    <property type="taxonomic scope" value="Eukaryota"/>
</dbReference>
<evidence type="ECO:0008006" key="4">
    <source>
        <dbReference type="Google" id="ProtNLM"/>
    </source>
</evidence>
<feature type="region of interest" description="Disordered" evidence="1">
    <location>
        <begin position="238"/>
        <end position="264"/>
    </location>
</feature>
<dbReference type="PANTHER" id="PTHR10972">
    <property type="entry name" value="OXYSTEROL-BINDING PROTEIN-RELATED"/>
    <property type="match status" value="1"/>
</dbReference>
<dbReference type="InParanoid" id="A0E567"/>
<dbReference type="PANTHER" id="PTHR10972:SF148">
    <property type="entry name" value="OXYSTEROL-BINDING PROTEIN 9"/>
    <property type="match status" value="1"/>
</dbReference>
<dbReference type="STRING" id="5888.A0E567"/>
<dbReference type="GO" id="GO:0016020">
    <property type="term" value="C:membrane"/>
    <property type="evidence" value="ECO:0000318"/>
    <property type="project" value="GO_Central"/>
</dbReference>
<feature type="compositionally biased region" description="Polar residues" evidence="1">
    <location>
        <begin position="244"/>
        <end position="264"/>
    </location>
</feature>
<dbReference type="RefSeq" id="XP_001457831.1">
    <property type="nucleotide sequence ID" value="XM_001457794.1"/>
</dbReference>
<dbReference type="Gene3D" id="3.30.530.20">
    <property type="match status" value="1"/>
</dbReference>
<evidence type="ECO:0000313" key="3">
    <source>
        <dbReference type="Proteomes" id="UP000000600"/>
    </source>
</evidence>
<dbReference type="OrthoDB" id="14833at2759"/>
<reference evidence="2 3" key="1">
    <citation type="journal article" date="2006" name="Nature">
        <title>Global trends of whole-genome duplications revealed by the ciliate Paramecium tetraurelia.</title>
        <authorList>
            <consortium name="Genoscope"/>
            <person name="Aury J.-M."/>
            <person name="Jaillon O."/>
            <person name="Duret L."/>
            <person name="Noel B."/>
            <person name="Jubin C."/>
            <person name="Porcel B.M."/>
            <person name="Segurens B."/>
            <person name="Daubin V."/>
            <person name="Anthouard V."/>
            <person name="Aiach N."/>
            <person name="Arnaiz O."/>
            <person name="Billaut A."/>
            <person name="Beisson J."/>
            <person name="Blanc I."/>
            <person name="Bouhouche K."/>
            <person name="Camara F."/>
            <person name="Duharcourt S."/>
            <person name="Guigo R."/>
            <person name="Gogendeau D."/>
            <person name="Katinka M."/>
            <person name="Keller A.-M."/>
            <person name="Kissmehl R."/>
            <person name="Klotz C."/>
            <person name="Koll F."/>
            <person name="Le Moue A."/>
            <person name="Lepere C."/>
            <person name="Malinsky S."/>
            <person name="Nowacki M."/>
            <person name="Nowak J.K."/>
            <person name="Plattner H."/>
            <person name="Poulain J."/>
            <person name="Ruiz F."/>
            <person name="Serrano V."/>
            <person name="Zagulski M."/>
            <person name="Dessen P."/>
            <person name="Betermier M."/>
            <person name="Weissenbach J."/>
            <person name="Scarpelli C."/>
            <person name="Schachter V."/>
            <person name="Sperling L."/>
            <person name="Meyer E."/>
            <person name="Cohen J."/>
            <person name="Wincker P."/>
        </authorList>
    </citation>
    <scope>NUCLEOTIDE SEQUENCE [LARGE SCALE GENOMIC DNA]</scope>
    <source>
        <strain evidence="2 3">Stock d4-2</strain>
    </source>
</reference>
<dbReference type="InterPro" id="IPR023393">
    <property type="entry name" value="START-like_dom_sf"/>
</dbReference>
<dbReference type="GeneID" id="5043616"/>
<protein>
    <recommendedName>
        <fullName evidence="4">PH domain-containing protein</fullName>
    </recommendedName>
</protein>
<dbReference type="Proteomes" id="UP000000600">
    <property type="component" value="Unassembled WGS sequence"/>
</dbReference>
<sequence>MEEKVQKQYIDCVKKLQRFIQNYPDRVPAKVQQKLQVLQASIDNHKFGKAELLSEEEIHQLINPSIPVKFRMYIDIVNSFIYSEDEVQGRLEMKKKSGWFWNNKILKLNMMDRKLMISRNDPKKRDKQLPLQDFSLKWCESMKTKYCFQLCGKETFLFGSEDFQQAERWFNYLRQCCAFIDDDQLKKIKYDNNIIKQRQQKQFQRQSEDFSQSLNLYPQKRSEIVQSKPQNMIDEKLKTHHKTQSQVTKPINESSAQRSNDQKQQVIEKEQSVSVISIQNVKQVSQIMPQSENKVPTLLQNILHNKQLFSLDRLMDDSEYQLISFKNKLRLLQHKTQQEKIKGVVNITSDNIIPIVSALVCPDVMKQWNTQIDQTIILDIMLNNNSMIISEMRKKYGLLYLKRSYTYLRYVFKDKDAFFIVDKSLSYQNNIQNGYQFEGQIQLSIIAVIPQQQQQVMIIWETETKNGGYANDAQLSLHYVSELQNLDSYLIQKQFKIPIPQIVEEATKEPLNVEIIEQYQPQRVIEVQMDSSLSDVDCKQFQSQIILDDEPELINKNDYLQLLELVSKNPGIIYWSAIHNYQLTPLEPDNIYYTETAEHKNVILQSDWEILEKGGLRFINKKKLEIQKEVITFMLKKLGSNLLMGKSLISISLPVNIFERRSNLERACYSMGYIWLLEKAGELQDPVEQMKLVAQFSLAYNIMFLNMEKPFNPILGETFQGYMNGNLLCCEQISHHPPVLGLYVLGRNFKLTGHLESQANFSANSITGQNYGYLQVTFANTTSIIFNVMPGVIQGMTIGHRQFYYNGVGWLVDLENKIFCDLTVNAFPGMFSKKVTPQDYIEGYIIKGSVKDVQKFNLETYRKYQGVKALPQQDKLSNITGRWTTGMIIDGVEVLNWFKHFPYKLKYEDYPLASDSNYREDLIALKTGDMNLAQDRKEKMEIHQRHDKKIRQKKKH</sequence>
<keyword evidence="3" id="KW-1185">Reference proteome</keyword>
<dbReference type="Gene3D" id="2.40.160.120">
    <property type="match status" value="1"/>
</dbReference>
<name>A0E567_PARTE</name>
<dbReference type="AlphaFoldDB" id="A0E567"/>
<dbReference type="SUPFAM" id="SSF144000">
    <property type="entry name" value="Oxysterol-binding protein-like"/>
    <property type="match status" value="1"/>
</dbReference>
<dbReference type="KEGG" id="ptm:GSPATT00023611001"/>
<organism evidence="2 3">
    <name type="scientific">Paramecium tetraurelia</name>
    <dbReference type="NCBI Taxonomy" id="5888"/>
    <lineage>
        <taxon>Eukaryota</taxon>
        <taxon>Sar</taxon>
        <taxon>Alveolata</taxon>
        <taxon>Ciliophora</taxon>
        <taxon>Intramacronucleata</taxon>
        <taxon>Oligohymenophorea</taxon>
        <taxon>Peniculida</taxon>
        <taxon>Parameciidae</taxon>
        <taxon>Paramecium</taxon>
    </lineage>
</organism>
<dbReference type="HOGENOM" id="CLU_306415_0_0_1"/>
<dbReference type="FunFam" id="2.40.160.120:FF:000018">
    <property type="entry name" value="Oxysterol-binding protein 9"/>
    <property type="match status" value="1"/>
</dbReference>
<dbReference type="GO" id="GO:0032934">
    <property type="term" value="F:sterol binding"/>
    <property type="evidence" value="ECO:0000318"/>
    <property type="project" value="GO_Central"/>
</dbReference>
<dbReference type="SUPFAM" id="SSF50729">
    <property type="entry name" value="PH domain-like"/>
    <property type="match status" value="1"/>
</dbReference>
<dbReference type="InterPro" id="IPR000648">
    <property type="entry name" value="Oxysterol-bd"/>
</dbReference>
<accession>A0E567</accession>
<evidence type="ECO:0000256" key="1">
    <source>
        <dbReference type="SAM" id="MobiDB-lite"/>
    </source>
</evidence>
<dbReference type="OMA" id="NIYYTET"/>
<dbReference type="Pfam" id="PF01237">
    <property type="entry name" value="Oxysterol_BP"/>
    <property type="match status" value="1"/>
</dbReference>